<proteinExistence type="predicted"/>
<feature type="compositionally biased region" description="Low complexity" evidence="1">
    <location>
        <begin position="757"/>
        <end position="774"/>
    </location>
</feature>
<feature type="compositionally biased region" description="Polar residues" evidence="1">
    <location>
        <begin position="785"/>
        <end position="797"/>
    </location>
</feature>
<keyword evidence="3" id="KW-1185">Reference proteome</keyword>
<feature type="compositionally biased region" description="Basic and acidic residues" evidence="1">
    <location>
        <begin position="223"/>
        <end position="239"/>
    </location>
</feature>
<feature type="compositionally biased region" description="Basic residues" evidence="1">
    <location>
        <begin position="121"/>
        <end position="132"/>
    </location>
</feature>
<feature type="compositionally biased region" description="Low complexity" evidence="1">
    <location>
        <begin position="673"/>
        <end position="692"/>
    </location>
</feature>
<accession>A0AA39R2B6</accession>
<feature type="region of interest" description="Disordered" evidence="1">
    <location>
        <begin position="116"/>
        <end position="411"/>
    </location>
</feature>
<evidence type="ECO:0000256" key="1">
    <source>
        <dbReference type="SAM" id="MobiDB-lite"/>
    </source>
</evidence>
<feature type="region of interest" description="Disordered" evidence="1">
    <location>
        <begin position="612"/>
        <end position="967"/>
    </location>
</feature>
<feature type="compositionally biased region" description="Basic and acidic residues" evidence="1">
    <location>
        <begin position="275"/>
        <end position="292"/>
    </location>
</feature>
<feature type="compositionally biased region" description="Basic and acidic residues" evidence="1">
    <location>
        <begin position="304"/>
        <end position="325"/>
    </location>
</feature>
<organism evidence="2 3">
    <name type="scientific">Cladonia borealis</name>
    <dbReference type="NCBI Taxonomy" id="184061"/>
    <lineage>
        <taxon>Eukaryota</taxon>
        <taxon>Fungi</taxon>
        <taxon>Dikarya</taxon>
        <taxon>Ascomycota</taxon>
        <taxon>Pezizomycotina</taxon>
        <taxon>Lecanoromycetes</taxon>
        <taxon>OSLEUM clade</taxon>
        <taxon>Lecanoromycetidae</taxon>
        <taxon>Lecanorales</taxon>
        <taxon>Lecanorineae</taxon>
        <taxon>Cladoniaceae</taxon>
        <taxon>Cladonia</taxon>
    </lineage>
</organism>
<feature type="compositionally biased region" description="Polar residues" evidence="1">
    <location>
        <begin position="836"/>
        <end position="860"/>
    </location>
</feature>
<sequence>MPPPKDFSTTKLDAKSSIANYLNNISDDEYKDEKKRYKEKEPLSKSKSWEDFVRLAISRQYLEGRSGDPKAEVRNGKKVLLRTGKSDKFLGLFDRPEDPLLTRAILKLDQRARKYAEGGSKAHKSERRHLHREKVEENAPSGHSKYGKTVSVESHHVHRRHKAEEQDEEPCLRAPLSIAAPPSTQMHSNGAHGNDGRNGIATDYEYVYPPAPPIMVTTASRPSESRSQDHRQSPQHRDSLAQPQRHTQTRSHLSSAGTPYMSGGRTPPAPTPPLHSDRDSHRTDRISERCESASRSGLVYSNRSSDRHSQRGDSDRQSVRDDCYEGHGPISGSHPKDRSGTESSRQNLADGGSRAGRQESMSGVNREPTRPSRYTYGDESRASEATLGMPNWGSSRMSERGNSSGQGRSGQAAAASRITMFGLDIQCLPGDSVATTLLKRLKGSIKVDRLIDASSIAWYLQHITKEEYDAEQANYEIQDPQAKYRLWEVFVRNAILVQILETKPRNRRIEFYDKGVLRGYGIRKVPGRKKGQPNQEFDEARLRLAQRADDEYRRYFERHPHRSGRNGRRGLQNDPVLEDEDANSPAMLYEELFIEIDQSCYAIKRCAESMMDRKKGHKHSRDPVSKAAPPTRPAQVHHRPGTSPPESSRHDIAPPIAPFQEGGGSLSPSSDEGASPANGRRGSSRASGHSAAFPNHGSSREPTQGLGHGATMSSGSPHQQPNRRSEKSHRPAASPTPSPRDPSSGSSRASSDRHTTSSIASSRVSSRAPSHAHSGILMGNRASPLASNERSGRSPQPLTDDGSNGEGKPVATTNDYLSVGGQPHVSSRSGIRRATSDQSSNTIPKASNKGTSVGGNSRQPSGRGSSSIVSSERSNDKERAIGGGSSSSRGSNSTTARISKGKELAIRSETQRAADSSKPSSDESDVESISSWHSDGGRGLPKWGDRESLTWKSASGDRKRFGPDPDK</sequence>
<feature type="compositionally biased region" description="Low complexity" evidence="1">
    <location>
        <begin position="861"/>
        <end position="872"/>
    </location>
</feature>
<evidence type="ECO:0000313" key="2">
    <source>
        <dbReference type="EMBL" id="KAK0513617.1"/>
    </source>
</evidence>
<comment type="caution">
    <text evidence="2">The sequence shown here is derived from an EMBL/GenBank/DDBJ whole genome shotgun (WGS) entry which is preliminary data.</text>
</comment>
<reference evidence="2" key="1">
    <citation type="submission" date="2023-03" db="EMBL/GenBank/DDBJ databases">
        <title>Complete genome of Cladonia borealis.</title>
        <authorList>
            <person name="Park H."/>
        </authorList>
    </citation>
    <scope>NUCLEOTIDE SEQUENCE</scope>
    <source>
        <strain evidence="2">ANT050790</strain>
    </source>
</reference>
<evidence type="ECO:0000313" key="3">
    <source>
        <dbReference type="Proteomes" id="UP001166286"/>
    </source>
</evidence>
<gene>
    <name evidence="2" type="ORF">JMJ35_003981</name>
</gene>
<dbReference type="Proteomes" id="UP001166286">
    <property type="component" value="Unassembled WGS sequence"/>
</dbReference>
<feature type="compositionally biased region" description="Basic residues" evidence="1">
    <location>
        <begin position="559"/>
        <end position="568"/>
    </location>
</feature>
<feature type="compositionally biased region" description="Polar residues" evidence="1">
    <location>
        <begin position="711"/>
        <end position="722"/>
    </location>
</feature>
<feature type="compositionally biased region" description="Polar residues" evidence="1">
    <location>
        <begin position="293"/>
        <end position="303"/>
    </location>
</feature>
<feature type="compositionally biased region" description="Basic and acidic residues" evidence="1">
    <location>
        <begin position="900"/>
        <end position="912"/>
    </location>
</feature>
<dbReference type="EMBL" id="JAFEKC020000007">
    <property type="protein sequence ID" value="KAK0513617.1"/>
    <property type="molecule type" value="Genomic_DNA"/>
</dbReference>
<feature type="compositionally biased region" description="Low complexity" evidence="1">
    <location>
        <begin position="400"/>
        <end position="411"/>
    </location>
</feature>
<protein>
    <submittedName>
        <fullName evidence="2">Uncharacterized protein</fullName>
    </submittedName>
</protein>
<feature type="region of interest" description="Disordered" evidence="1">
    <location>
        <begin position="556"/>
        <end position="579"/>
    </location>
</feature>
<feature type="compositionally biased region" description="Polar residues" evidence="1">
    <location>
        <begin position="241"/>
        <end position="257"/>
    </location>
</feature>
<feature type="compositionally biased region" description="Basic and acidic residues" evidence="1">
    <location>
        <begin position="943"/>
        <end position="967"/>
    </location>
</feature>
<name>A0AA39R2B6_9LECA</name>
<dbReference type="AlphaFoldDB" id="A0AA39R2B6"/>